<dbReference type="Proteomes" id="UP000219369">
    <property type="component" value="Unassembled WGS sequence"/>
</dbReference>
<feature type="region of interest" description="Disordered" evidence="1">
    <location>
        <begin position="120"/>
        <end position="173"/>
    </location>
</feature>
<dbReference type="OrthoDB" id="5002684at2759"/>
<evidence type="ECO:0000313" key="2">
    <source>
        <dbReference type="EMBL" id="SCO92756.1"/>
    </source>
</evidence>
<proteinExistence type="predicted"/>
<name>A0A2H3UBY8_FUSOX</name>
<dbReference type="EMBL" id="FMJY01000013">
    <property type="protein sequence ID" value="SCO92756.1"/>
    <property type="molecule type" value="Genomic_DNA"/>
</dbReference>
<evidence type="ECO:0000313" key="3">
    <source>
        <dbReference type="Proteomes" id="UP000219369"/>
    </source>
</evidence>
<evidence type="ECO:0000256" key="1">
    <source>
        <dbReference type="SAM" id="MobiDB-lite"/>
    </source>
</evidence>
<feature type="compositionally biased region" description="Acidic residues" evidence="1">
    <location>
        <begin position="153"/>
        <end position="163"/>
    </location>
</feature>
<protein>
    <submittedName>
        <fullName evidence="2">Uncharacterized protein</fullName>
    </submittedName>
</protein>
<sequence>MKPQIQKALEEVQHHFRESLYPTSKQSDLRDRNLKLLNETPDDWESLSTSATYRHKAVQNIFTSIAERFGYTKFFLAIHALSLSALQSVDNFVSDYGKWLDDAEIPAKFVAYAAKSKTAKRCTDGEGSPQNPSKRRRRTSASEISGEAVTSDNDSEDLEETESEPPPADAPMGGSVYVLKRLDAIGALVNEPYPHVKLTMPHHDLRPFITFQCSEELAKEILKKRKRIM</sequence>
<gene>
    <name evidence="2" type="ORF">FRV6_16884</name>
</gene>
<organism evidence="2 3">
    <name type="scientific">Fusarium oxysporum</name>
    <name type="common">Fusarium vascular wilt</name>
    <dbReference type="NCBI Taxonomy" id="5507"/>
    <lineage>
        <taxon>Eukaryota</taxon>
        <taxon>Fungi</taxon>
        <taxon>Dikarya</taxon>
        <taxon>Ascomycota</taxon>
        <taxon>Pezizomycotina</taxon>
        <taxon>Sordariomycetes</taxon>
        <taxon>Hypocreomycetidae</taxon>
        <taxon>Hypocreales</taxon>
        <taxon>Nectriaceae</taxon>
        <taxon>Fusarium</taxon>
        <taxon>Fusarium oxysporum species complex</taxon>
    </lineage>
</organism>
<accession>A0A2H3UBY8</accession>
<reference evidence="3" key="1">
    <citation type="submission" date="2016-09" db="EMBL/GenBank/DDBJ databases">
        <authorList>
            <person name="Guldener U."/>
        </authorList>
    </citation>
    <scope>NUCLEOTIDE SEQUENCE [LARGE SCALE GENOMIC DNA]</scope>
    <source>
        <strain evidence="3">V64-1</strain>
    </source>
</reference>
<dbReference type="AlphaFoldDB" id="A0A2H3UBY8"/>